<evidence type="ECO:0000256" key="1">
    <source>
        <dbReference type="SAM" id="MobiDB-lite"/>
    </source>
</evidence>
<keyword evidence="4" id="KW-1185">Reference proteome</keyword>
<name>A0A9Q3ESV5_9BASI</name>
<gene>
    <name evidence="3" type="ORF">O181_064098</name>
</gene>
<keyword evidence="2" id="KW-0472">Membrane</keyword>
<dbReference type="Proteomes" id="UP000765509">
    <property type="component" value="Unassembled WGS sequence"/>
</dbReference>
<feature type="region of interest" description="Disordered" evidence="1">
    <location>
        <begin position="38"/>
        <end position="67"/>
    </location>
</feature>
<dbReference type="EMBL" id="AVOT02031012">
    <property type="protein sequence ID" value="MBW0524383.1"/>
    <property type="molecule type" value="Genomic_DNA"/>
</dbReference>
<feature type="transmembrane region" description="Helical" evidence="2">
    <location>
        <begin position="192"/>
        <end position="215"/>
    </location>
</feature>
<accession>A0A9Q3ESV5</accession>
<feature type="compositionally biased region" description="Polar residues" evidence="1">
    <location>
        <begin position="56"/>
        <end position="65"/>
    </location>
</feature>
<evidence type="ECO:0000313" key="4">
    <source>
        <dbReference type="Proteomes" id="UP000765509"/>
    </source>
</evidence>
<proteinExistence type="predicted"/>
<evidence type="ECO:0000313" key="3">
    <source>
        <dbReference type="EMBL" id="MBW0524383.1"/>
    </source>
</evidence>
<protein>
    <submittedName>
        <fullName evidence="3">Uncharacterized protein</fullName>
    </submittedName>
</protein>
<evidence type="ECO:0000256" key="2">
    <source>
        <dbReference type="SAM" id="Phobius"/>
    </source>
</evidence>
<dbReference type="AlphaFoldDB" id="A0A9Q3ESV5"/>
<keyword evidence="2" id="KW-1133">Transmembrane helix</keyword>
<comment type="caution">
    <text evidence="3">The sequence shown here is derived from an EMBL/GenBank/DDBJ whole genome shotgun (WGS) entry which is preliminary data.</text>
</comment>
<sequence>MHPVLKVTGVVHIWYHIPLCTIFAQQFNGDFFRRKFQNSNSRSQNPKPILKEDFSTHQSGNPWQQSEDHSRIPITLSCRSWLAISFRIIPRAFSEVIQSFNQSSRHEVFQYSLDKSIGPYRHQSINLYVLGPIGPIKSSTVGIQSHSSISRWPELYWPNSDNTAGDPPSRISLSVFHIYWPPFSTWGLFHQLINILDLLLSLFSFTLLKLILIMLSQSFSTLSLFLPCLSVDIGGHILY</sequence>
<keyword evidence="2" id="KW-0812">Transmembrane</keyword>
<organism evidence="3 4">
    <name type="scientific">Austropuccinia psidii MF-1</name>
    <dbReference type="NCBI Taxonomy" id="1389203"/>
    <lineage>
        <taxon>Eukaryota</taxon>
        <taxon>Fungi</taxon>
        <taxon>Dikarya</taxon>
        <taxon>Basidiomycota</taxon>
        <taxon>Pucciniomycotina</taxon>
        <taxon>Pucciniomycetes</taxon>
        <taxon>Pucciniales</taxon>
        <taxon>Sphaerophragmiaceae</taxon>
        <taxon>Austropuccinia</taxon>
    </lineage>
</organism>
<reference evidence="3" key="1">
    <citation type="submission" date="2021-03" db="EMBL/GenBank/DDBJ databases">
        <title>Draft genome sequence of rust myrtle Austropuccinia psidii MF-1, a brazilian biotype.</title>
        <authorList>
            <person name="Quecine M.C."/>
            <person name="Pachon D.M.R."/>
            <person name="Bonatelli M.L."/>
            <person name="Correr F.H."/>
            <person name="Franceschini L.M."/>
            <person name="Leite T.F."/>
            <person name="Margarido G.R.A."/>
            <person name="Almeida C.A."/>
            <person name="Ferrarezi J.A."/>
            <person name="Labate C.A."/>
        </authorList>
    </citation>
    <scope>NUCLEOTIDE SEQUENCE</scope>
    <source>
        <strain evidence="3">MF-1</strain>
    </source>
</reference>